<dbReference type="AlphaFoldDB" id="A0A0P9ETL5"/>
<organism evidence="3 4">
    <name type="scientific">Rhodotorula graminis (strain WP1)</name>
    <dbReference type="NCBI Taxonomy" id="578459"/>
    <lineage>
        <taxon>Eukaryota</taxon>
        <taxon>Fungi</taxon>
        <taxon>Dikarya</taxon>
        <taxon>Basidiomycota</taxon>
        <taxon>Pucciniomycotina</taxon>
        <taxon>Microbotryomycetes</taxon>
        <taxon>Sporidiobolales</taxon>
        <taxon>Sporidiobolaceae</taxon>
        <taxon>Rhodotorula</taxon>
    </lineage>
</organism>
<name>A0A0P9ETL5_RHOGW</name>
<keyword evidence="2" id="KW-0732">Signal</keyword>
<feature type="region of interest" description="Disordered" evidence="1">
    <location>
        <begin position="143"/>
        <end position="197"/>
    </location>
</feature>
<sequence>MHRLWLALLLSAALVTSTNALACPGTEGLIYGPGGGVWCCHGLTFSVWGGPGDDVGANAGATASGRATGTFDKTTPATTLKAAILLNIKDGQELESPAGSVRGVDYGLGGGYSAIADAACLEGRSSLEFSEGDECRWLVAAGGGGAGPSSDGSSSTCDSFESTSAGGRPDAQGLYKGGGGGGGIRGGAASPSGQGCAGSEGLVEQIADISDRSSLPPVGSPRAQIRFQLEGRCELLVEGDVTTVPSSIDISTRYRRATKATVTVDAGTTISRVYSTQTFTALDISTSTITLTGPTTTILTTATSATTPPTATVTEQTDVRNLPSGRPPVATTTVFETVTTEPATVVASQTATAEASSCSSYRVVYPAACCPAQYLPLESVEALERRDGEWLQPGDYVTWYATTVTESVLTTTTTIDWPPVKTVSSTFVYTLTEGVEGPWVTNYETTRRTIRVPGPRSTSTTIAYSEAPTPLVTSTSTRFLRAPLSVLTPLLFPTTTITVSTTTTLPTPTTTVTSSPSAACAVETVQAFALDKCPYANSVGAQTRLQAVQQTRLEGYKAKSGGQPVVVDCGSSGSFTY</sequence>
<evidence type="ECO:0000313" key="3">
    <source>
        <dbReference type="EMBL" id="KPV72558.1"/>
    </source>
</evidence>
<dbReference type="STRING" id="578459.A0A0P9ETL5"/>
<evidence type="ECO:0000256" key="2">
    <source>
        <dbReference type="SAM" id="SignalP"/>
    </source>
</evidence>
<dbReference type="Proteomes" id="UP000053890">
    <property type="component" value="Unassembled WGS sequence"/>
</dbReference>
<proteinExistence type="predicted"/>
<accession>A0A0P9ETL5</accession>
<dbReference type="EMBL" id="KQ474086">
    <property type="protein sequence ID" value="KPV72558.1"/>
    <property type="molecule type" value="Genomic_DNA"/>
</dbReference>
<feature type="chain" id="PRO_5006156708" evidence="2">
    <location>
        <begin position="21"/>
        <end position="577"/>
    </location>
</feature>
<gene>
    <name evidence="3" type="ORF">RHOBADRAFT_55660</name>
</gene>
<evidence type="ECO:0000313" key="4">
    <source>
        <dbReference type="Proteomes" id="UP000053890"/>
    </source>
</evidence>
<dbReference type="OrthoDB" id="10669595at2759"/>
<protein>
    <submittedName>
        <fullName evidence="3">Uncharacterized protein</fullName>
    </submittedName>
</protein>
<dbReference type="GeneID" id="28978405"/>
<evidence type="ECO:0000256" key="1">
    <source>
        <dbReference type="SAM" id="MobiDB-lite"/>
    </source>
</evidence>
<feature type="compositionally biased region" description="Gly residues" evidence="1">
    <location>
        <begin position="175"/>
        <end position="186"/>
    </location>
</feature>
<dbReference type="RefSeq" id="XP_018268607.1">
    <property type="nucleotide sequence ID" value="XM_018417957.1"/>
</dbReference>
<reference evidence="3 4" key="1">
    <citation type="journal article" date="2015" name="Front. Microbiol.">
        <title>Genome sequence of the plant growth promoting endophytic yeast Rhodotorula graminis WP1.</title>
        <authorList>
            <person name="Firrincieli A."/>
            <person name="Otillar R."/>
            <person name="Salamov A."/>
            <person name="Schmutz J."/>
            <person name="Khan Z."/>
            <person name="Redman R.S."/>
            <person name="Fleck N.D."/>
            <person name="Lindquist E."/>
            <person name="Grigoriev I.V."/>
            <person name="Doty S.L."/>
        </authorList>
    </citation>
    <scope>NUCLEOTIDE SEQUENCE [LARGE SCALE GENOMIC DNA]</scope>
    <source>
        <strain evidence="3 4">WP1</strain>
    </source>
</reference>
<feature type="compositionally biased region" description="Low complexity" evidence="1">
    <location>
        <begin position="148"/>
        <end position="165"/>
    </location>
</feature>
<feature type="signal peptide" evidence="2">
    <location>
        <begin position="1"/>
        <end position="20"/>
    </location>
</feature>
<keyword evidence="4" id="KW-1185">Reference proteome</keyword>